<dbReference type="GO" id="GO:0006429">
    <property type="term" value="P:leucyl-tRNA aminoacylation"/>
    <property type="evidence" value="ECO:0007669"/>
    <property type="project" value="InterPro"/>
</dbReference>
<keyword evidence="7" id="KW-0067">ATP-binding</keyword>
<dbReference type="PROSITE" id="PS00893">
    <property type="entry name" value="NUDIX_BOX"/>
    <property type="match status" value="1"/>
</dbReference>
<dbReference type="CDD" id="cd07958">
    <property type="entry name" value="Anticodon_Ia_Leu_BEm"/>
    <property type="match status" value="1"/>
</dbReference>
<comment type="similarity">
    <text evidence="1">Belongs to the class-I aminoacyl-tRNA synthetase family.</text>
</comment>
<evidence type="ECO:0000259" key="11">
    <source>
        <dbReference type="PROSITE" id="PS51462"/>
    </source>
</evidence>
<keyword evidence="9 12" id="KW-0030">Aminoacyl-tRNA synthetase</keyword>
<dbReference type="EC" id="6.1.1.4" evidence="2"/>
<dbReference type="InterPro" id="IPR015797">
    <property type="entry name" value="NUDIX_hydrolase-like_dom_sf"/>
</dbReference>
<dbReference type="InterPro" id="IPR025709">
    <property type="entry name" value="Leu_tRNA-synth_edit"/>
</dbReference>
<dbReference type="InterPro" id="IPR015413">
    <property type="entry name" value="Methionyl/Leucyl_tRNA_Synth"/>
</dbReference>
<accession>A0A3B0V2L5</accession>
<evidence type="ECO:0000256" key="2">
    <source>
        <dbReference type="ARBA" id="ARBA00013164"/>
    </source>
</evidence>
<dbReference type="InterPro" id="IPR020084">
    <property type="entry name" value="NUDIX_hydrolase_CS"/>
</dbReference>
<evidence type="ECO:0000256" key="8">
    <source>
        <dbReference type="ARBA" id="ARBA00022917"/>
    </source>
</evidence>
<dbReference type="PRINTS" id="PR00985">
    <property type="entry name" value="TRNASYNTHLEU"/>
</dbReference>
<keyword evidence="8" id="KW-0648">Protein biosynthesis</keyword>
<evidence type="ECO:0000256" key="9">
    <source>
        <dbReference type="ARBA" id="ARBA00023146"/>
    </source>
</evidence>
<evidence type="ECO:0000313" key="12">
    <source>
        <dbReference type="EMBL" id="VAW32107.1"/>
    </source>
</evidence>
<feature type="domain" description="Nudix hydrolase" evidence="11">
    <location>
        <begin position="383"/>
        <end position="517"/>
    </location>
</feature>
<dbReference type="InterPro" id="IPR000086">
    <property type="entry name" value="NUDIX_hydrolase_dom"/>
</dbReference>
<protein>
    <recommendedName>
        <fullName evidence="2">leucine--tRNA ligase</fullName>
        <ecNumber evidence="2">6.1.1.4</ecNumber>
    </recommendedName>
</protein>
<dbReference type="InterPro" id="IPR002300">
    <property type="entry name" value="aa-tRNA-synth_Ia"/>
</dbReference>
<dbReference type="GO" id="GO:0005829">
    <property type="term" value="C:cytosol"/>
    <property type="evidence" value="ECO:0007669"/>
    <property type="project" value="TreeGrafter"/>
</dbReference>
<dbReference type="CDD" id="cd02883">
    <property type="entry name" value="NUDIX_Hydrolase"/>
    <property type="match status" value="1"/>
</dbReference>
<keyword evidence="3" id="KW-0963">Cytoplasm</keyword>
<dbReference type="GO" id="GO:0005524">
    <property type="term" value="F:ATP binding"/>
    <property type="evidence" value="ECO:0007669"/>
    <property type="project" value="UniProtKB-KW"/>
</dbReference>
<dbReference type="Gene3D" id="3.40.50.620">
    <property type="entry name" value="HUPs"/>
    <property type="match status" value="2"/>
</dbReference>
<dbReference type="InterPro" id="IPR009080">
    <property type="entry name" value="tRNAsynth_Ia_anticodon-bd"/>
</dbReference>
<dbReference type="Pfam" id="PF09334">
    <property type="entry name" value="tRNA-synt_1g"/>
    <property type="match status" value="1"/>
</dbReference>
<evidence type="ECO:0000256" key="4">
    <source>
        <dbReference type="ARBA" id="ARBA00022598"/>
    </source>
</evidence>
<keyword evidence="6" id="KW-0378">Hydrolase</keyword>
<dbReference type="Pfam" id="PF08264">
    <property type="entry name" value="Anticodon_1"/>
    <property type="match status" value="1"/>
</dbReference>
<evidence type="ECO:0000256" key="1">
    <source>
        <dbReference type="ARBA" id="ARBA00005594"/>
    </source>
</evidence>
<dbReference type="FunFam" id="3.40.50.620:FF:000003">
    <property type="entry name" value="Leucine--tRNA ligase"/>
    <property type="match status" value="1"/>
</dbReference>
<dbReference type="PANTHER" id="PTHR43740:SF2">
    <property type="entry name" value="LEUCINE--TRNA LIGASE, MITOCHONDRIAL"/>
    <property type="match status" value="1"/>
</dbReference>
<dbReference type="Gene3D" id="1.10.730.10">
    <property type="entry name" value="Isoleucyl-tRNA Synthetase, Domain 1"/>
    <property type="match status" value="1"/>
</dbReference>
<dbReference type="InterPro" id="IPR013155">
    <property type="entry name" value="M/V/L/I-tRNA-synth_anticd-bd"/>
</dbReference>
<dbReference type="SUPFAM" id="SSF47323">
    <property type="entry name" value="Anticodon-binding domain of a subclass of class I aminoacyl-tRNA synthetases"/>
    <property type="match status" value="1"/>
</dbReference>
<keyword evidence="5" id="KW-0547">Nucleotide-binding</keyword>
<dbReference type="HAMAP" id="MF_00049_B">
    <property type="entry name" value="Leu_tRNA_synth_B"/>
    <property type="match status" value="1"/>
</dbReference>
<dbReference type="CDD" id="cd00812">
    <property type="entry name" value="LeuRS_core"/>
    <property type="match status" value="1"/>
</dbReference>
<dbReference type="Gene3D" id="3.90.740.10">
    <property type="entry name" value="Valyl/Leucyl/Isoleucyl-tRNA synthetase, editing domain"/>
    <property type="match status" value="1"/>
</dbReference>
<keyword evidence="4 12" id="KW-0436">Ligase</keyword>
<organism evidence="12">
    <name type="scientific">hydrothermal vent metagenome</name>
    <dbReference type="NCBI Taxonomy" id="652676"/>
    <lineage>
        <taxon>unclassified sequences</taxon>
        <taxon>metagenomes</taxon>
        <taxon>ecological metagenomes</taxon>
    </lineage>
</organism>
<dbReference type="Pfam" id="PF13603">
    <property type="entry name" value="tRNA-synt_1_2"/>
    <property type="match status" value="1"/>
</dbReference>
<dbReference type="Pfam" id="PF00133">
    <property type="entry name" value="tRNA-synt_1"/>
    <property type="match status" value="1"/>
</dbReference>
<dbReference type="InterPro" id="IPR014729">
    <property type="entry name" value="Rossmann-like_a/b/a_fold"/>
</dbReference>
<dbReference type="GO" id="GO:0002161">
    <property type="term" value="F:aminoacyl-tRNA deacylase activity"/>
    <property type="evidence" value="ECO:0007669"/>
    <property type="project" value="InterPro"/>
</dbReference>
<dbReference type="SUPFAM" id="SSF50677">
    <property type="entry name" value="ValRS/IleRS/LeuRS editing domain"/>
    <property type="match status" value="1"/>
</dbReference>
<dbReference type="PROSITE" id="PS51462">
    <property type="entry name" value="NUDIX"/>
    <property type="match status" value="1"/>
</dbReference>
<name>A0A3B0V2L5_9ZZZZ</name>
<dbReference type="SUPFAM" id="SSF55811">
    <property type="entry name" value="Nudix"/>
    <property type="match status" value="1"/>
</dbReference>
<evidence type="ECO:0000256" key="3">
    <source>
        <dbReference type="ARBA" id="ARBA00022490"/>
    </source>
</evidence>
<dbReference type="InterPro" id="IPR009008">
    <property type="entry name" value="Val/Leu/Ile-tRNA-synth_edit"/>
</dbReference>
<dbReference type="EMBL" id="UOEV01000021">
    <property type="protein sequence ID" value="VAW32107.1"/>
    <property type="molecule type" value="Genomic_DNA"/>
</dbReference>
<evidence type="ECO:0000256" key="6">
    <source>
        <dbReference type="ARBA" id="ARBA00022801"/>
    </source>
</evidence>
<dbReference type="AlphaFoldDB" id="A0A3B0V2L5"/>
<dbReference type="Gene3D" id="3.10.20.590">
    <property type="match status" value="1"/>
</dbReference>
<dbReference type="InterPro" id="IPR002302">
    <property type="entry name" value="Leu-tRNA-ligase"/>
</dbReference>
<gene>
    <name evidence="12" type="ORF">MNBD_CPR01-410</name>
</gene>
<dbReference type="Pfam" id="PF00293">
    <property type="entry name" value="NUDIX"/>
    <property type="match status" value="1"/>
</dbReference>
<dbReference type="SUPFAM" id="SSF52374">
    <property type="entry name" value="Nucleotidylyl transferase"/>
    <property type="match status" value="1"/>
</dbReference>
<reference evidence="12" key="1">
    <citation type="submission" date="2018-06" db="EMBL/GenBank/DDBJ databases">
        <authorList>
            <person name="Zhirakovskaya E."/>
        </authorList>
    </citation>
    <scope>NUCLEOTIDE SEQUENCE</scope>
</reference>
<dbReference type="FunFam" id="3.40.50.620:FF:000056">
    <property type="entry name" value="Leucine--tRNA ligase"/>
    <property type="match status" value="1"/>
</dbReference>
<dbReference type="FunFam" id="1.10.730.10:FF:000002">
    <property type="entry name" value="Leucine--tRNA ligase"/>
    <property type="match status" value="1"/>
</dbReference>
<dbReference type="NCBIfam" id="TIGR00396">
    <property type="entry name" value="leuS_bact"/>
    <property type="match status" value="1"/>
</dbReference>
<dbReference type="GO" id="GO:0004823">
    <property type="term" value="F:leucine-tRNA ligase activity"/>
    <property type="evidence" value="ECO:0007669"/>
    <property type="project" value="UniProtKB-EC"/>
</dbReference>
<dbReference type="PANTHER" id="PTHR43740">
    <property type="entry name" value="LEUCYL-TRNA SYNTHETASE"/>
    <property type="match status" value="1"/>
</dbReference>
<proteinExistence type="inferred from homology"/>
<comment type="catalytic activity">
    <reaction evidence="10">
        <text>tRNA(Leu) + L-leucine + ATP = L-leucyl-tRNA(Leu) + AMP + diphosphate</text>
        <dbReference type="Rhea" id="RHEA:11688"/>
        <dbReference type="Rhea" id="RHEA-COMP:9613"/>
        <dbReference type="Rhea" id="RHEA-COMP:9622"/>
        <dbReference type="ChEBI" id="CHEBI:30616"/>
        <dbReference type="ChEBI" id="CHEBI:33019"/>
        <dbReference type="ChEBI" id="CHEBI:57427"/>
        <dbReference type="ChEBI" id="CHEBI:78442"/>
        <dbReference type="ChEBI" id="CHEBI:78494"/>
        <dbReference type="ChEBI" id="CHEBI:456215"/>
        <dbReference type="EC" id="6.1.1.4"/>
    </reaction>
</comment>
<evidence type="ECO:0000256" key="7">
    <source>
        <dbReference type="ARBA" id="ARBA00022840"/>
    </source>
</evidence>
<evidence type="ECO:0000256" key="10">
    <source>
        <dbReference type="ARBA" id="ARBA00047469"/>
    </source>
</evidence>
<sequence>MARYDHKAVEKKWQEKWESDGIYNADDLSKKPKEYVLDMFPYPSGSGLHAGHVEGYTATDISARFARMQGKEVLHPIGWDAFGLPAENFAIKTKTPPRESTDKAINTFRRQIKSLGLSYDWSREIGTHTPEYYRWTQWFFLMLYKHGLAYRKKAKVNWCSSCQTVLANEQVVDGACERCGTEVKQKDLEQWFFKTTAYAEELLSGLDNIDWPESTKIAQRNWIGKSEGAEIEFALDGRDEKIKVFTTRPDTLFGATYLVLAPEHPLVETLASDAKNEKEVREYVKTTSNKTDMERNVEGREKTGVELKGINAINPANNEALPIFLADYVFGSYGTGAIMAVPAHDERDFEFAEKFGLQVRQVIAPFLYTNEGKDAVRDDKETVRRKTAYVLLKHWNQDKYLCLDWKKFGWHSGIIGGIKEGETAEEAAIREILEETGYLSPELVKNYGVIHNSFFAQHKDVNRYAEGVNMVFKLRNGEKRDAIPEETIHHDAIWVDTENMQDFLNLPNFDFFWNQIQTGDICYTGAGVIINSGDFTGTDSNEAKRAITEMVGGKMVTTYRLRDWLVSRQRYWGAPIPIIYCEKCGTVPVPEEDLPVLLPEDVDFMPTGESPLVHSKSFHDVSCPLCGKPARRESDTMDTFVCSSWYYYRFTDPNNDNAFASESSIKKWMPVNLYLGGAEHTVLHLLYARFFTKVLHAFGYTEFDEPFLKLRHQGMILAEDGRKMSKSLGNVINPDDVVREYGADTLRLYEMFMGPIDVQKPWSTKNIKGAYRFVDRVYKLLSSRNKKEEDSFAPVLHETIKKVGEDIKELKFNTAISQLMICLNKMEYGVSDESLKIFARLLAPFAPHLAEEVWHELGENNSVHKSTWPKYDKALLATSAVKIVVQVNGKRRGEMELAPNVSEEEALAGARAISSVAEAVANKEPKRVIYVQGRILNIVI</sequence>
<evidence type="ECO:0000256" key="5">
    <source>
        <dbReference type="ARBA" id="ARBA00022741"/>
    </source>
</evidence>